<feature type="compositionally biased region" description="Polar residues" evidence="1">
    <location>
        <begin position="135"/>
        <end position="160"/>
    </location>
</feature>
<accession>A0A5N5H0Q3</accession>
<dbReference type="AlphaFoldDB" id="A0A5N5H0Q3"/>
<dbReference type="OrthoDB" id="1931397at2759"/>
<evidence type="ECO:0000313" key="4">
    <source>
        <dbReference type="Proteomes" id="UP000327157"/>
    </source>
</evidence>
<protein>
    <submittedName>
        <fullName evidence="3">Uncharacterized protein</fullName>
    </submittedName>
</protein>
<gene>
    <name evidence="3" type="ORF">D8674_039293</name>
</gene>
<dbReference type="PANTHER" id="PTHR38386">
    <property type="entry name" value="OS05G0426900 PROTEIN"/>
    <property type="match status" value="1"/>
</dbReference>
<keyword evidence="4" id="KW-1185">Reference proteome</keyword>
<name>A0A5N5H0Q3_9ROSA</name>
<keyword evidence="2" id="KW-0472">Membrane</keyword>
<organism evidence="3 4">
    <name type="scientific">Pyrus ussuriensis x Pyrus communis</name>
    <dbReference type="NCBI Taxonomy" id="2448454"/>
    <lineage>
        <taxon>Eukaryota</taxon>
        <taxon>Viridiplantae</taxon>
        <taxon>Streptophyta</taxon>
        <taxon>Embryophyta</taxon>
        <taxon>Tracheophyta</taxon>
        <taxon>Spermatophyta</taxon>
        <taxon>Magnoliopsida</taxon>
        <taxon>eudicotyledons</taxon>
        <taxon>Gunneridae</taxon>
        <taxon>Pentapetalae</taxon>
        <taxon>rosids</taxon>
        <taxon>fabids</taxon>
        <taxon>Rosales</taxon>
        <taxon>Rosaceae</taxon>
        <taxon>Amygdaloideae</taxon>
        <taxon>Maleae</taxon>
        <taxon>Pyrus</taxon>
    </lineage>
</organism>
<reference evidence="3 4" key="1">
    <citation type="submission" date="2019-09" db="EMBL/GenBank/DDBJ databases">
        <authorList>
            <person name="Ou C."/>
        </authorList>
    </citation>
    <scope>NUCLEOTIDE SEQUENCE [LARGE SCALE GENOMIC DNA]</scope>
    <source>
        <strain evidence="3">S2</strain>
        <tissue evidence="3">Leaf</tissue>
    </source>
</reference>
<dbReference type="PANTHER" id="PTHR38386:SF6">
    <property type="entry name" value="OS05G0426900 PROTEIN"/>
    <property type="match status" value="1"/>
</dbReference>
<keyword evidence="2" id="KW-0812">Transmembrane</keyword>
<reference evidence="3 4" key="2">
    <citation type="submission" date="2019-11" db="EMBL/GenBank/DDBJ databases">
        <title>A de novo genome assembly of a pear dwarfing rootstock.</title>
        <authorList>
            <person name="Wang F."/>
            <person name="Wang J."/>
            <person name="Li S."/>
            <person name="Zhang Y."/>
            <person name="Fang M."/>
            <person name="Ma L."/>
            <person name="Zhao Y."/>
            <person name="Jiang S."/>
        </authorList>
    </citation>
    <scope>NUCLEOTIDE SEQUENCE [LARGE SCALE GENOMIC DNA]</scope>
    <source>
        <strain evidence="3">S2</strain>
        <tissue evidence="3">Leaf</tissue>
    </source>
</reference>
<keyword evidence="2" id="KW-1133">Transmembrane helix</keyword>
<proteinExistence type="predicted"/>
<evidence type="ECO:0000313" key="3">
    <source>
        <dbReference type="EMBL" id="KAB2621178.1"/>
    </source>
</evidence>
<dbReference type="EMBL" id="SMOL01000236">
    <property type="protein sequence ID" value="KAB2621178.1"/>
    <property type="molecule type" value="Genomic_DNA"/>
</dbReference>
<evidence type="ECO:0000256" key="1">
    <source>
        <dbReference type="SAM" id="MobiDB-lite"/>
    </source>
</evidence>
<feature type="region of interest" description="Disordered" evidence="1">
    <location>
        <begin position="135"/>
        <end position="189"/>
    </location>
</feature>
<feature type="region of interest" description="Disordered" evidence="1">
    <location>
        <begin position="251"/>
        <end position="277"/>
    </location>
</feature>
<evidence type="ECO:0000256" key="2">
    <source>
        <dbReference type="SAM" id="Phobius"/>
    </source>
</evidence>
<dbReference type="Proteomes" id="UP000327157">
    <property type="component" value="Unassembled WGS sequence"/>
</dbReference>
<sequence>MEPFFNSSTLPAFVSNLICFTFSSALHSKYQMVKNLPTCISFQLTWPLIHNLSPSSFFSPFTGPSFLPSIFPFLCLYIYLLQIIIFLLILLLPLVTSSTFKHTKMGGYSKIKIMGAGSSSRSRNSRSIDFSDLQSFSQTQKSTPKNPTSSKIQEETNLNLQRMKKNNPTHDSSEEDCQNKGNGGERFGTHVMHKRSSSVSSFSSSASASATGLGLGLGFQSALKGAFSSMRRSSSVSERYCRIHDQSATTALTSSIDGNEEDDEDHQATRSTKKKHKGGGKILKVCKRFFRM</sequence>
<comment type="caution">
    <text evidence="3">The sequence shown here is derived from an EMBL/GenBank/DDBJ whole genome shotgun (WGS) entry which is preliminary data.</text>
</comment>
<feature type="transmembrane region" description="Helical" evidence="2">
    <location>
        <begin position="70"/>
        <end position="95"/>
    </location>
</feature>